<dbReference type="PATRIC" id="fig|652.5.peg.2007"/>
<keyword evidence="1" id="KW-1133">Transmembrane helix</keyword>
<sequence>MTLSWDALAQHTDRIGSTQGARRQAGGRITGARAWGWMKMLHILMFFVIQAASGKKQRKMCQSFFPWFSLMLHLVRSAVMSLWVLSFGRFFNRLVAVT</sequence>
<dbReference type="STRING" id="652.WL1483_3251"/>
<dbReference type="EMBL" id="CP013067">
    <property type="protein sequence ID" value="ALP42670.1"/>
    <property type="molecule type" value="Genomic_DNA"/>
</dbReference>
<reference evidence="2 3" key="2">
    <citation type="journal article" date="2016" name="Genome Announc.">
        <title>Complete Genome Sequence of the Highly Virulent Aeromonas schubertii Strain WL1483, Isolated from Diseased Snakehead Fish (Channa argus) in China.</title>
        <authorList>
            <person name="Liu L."/>
            <person name="Li N."/>
            <person name="Zhang D."/>
            <person name="Fu X."/>
            <person name="Shi C."/>
            <person name="Lin Q."/>
            <person name="Hao G."/>
        </authorList>
    </citation>
    <scope>NUCLEOTIDE SEQUENCE [LARGE SCALE GENOMIC DNA]</scope>
    <source>
        <strain evidence="2 3">WL1483</strain>
    </source>
</reference>
<name>A0A0S2SMA5_9GAMM</name>
<dbReference type="AlphaFoldDB" id="A0A0S2SMA5"/>
<evidence type="ECO:0000313" key="3">
    <source>
        <dbReference type="Proteomes" id="UP000058114"/>
    </source>
</evidence>
<gene>
    <name evidence="2" type="ORF">WL1483_3251</name>
</gene>
<keyword evidence="1" id="KW-0472">Membrane</keyword>
<feature type="transmembrane region" description="Helical" evidence="1">
    <location>
        <begin position="64"/>
        <end position="85"/>
    </location>
</feature>
<evidence type="ECO:0000256" key="1">
    <source>
        <dbReference type="SAM" id="Phobius"/>
    </source>
</evidence>
<dbReference type="RefSeq" id="WP_050665658.1">
    <property type="nucleotide sequence ID" value="NZ_CDDB01000030.1"/>
</dbReference>
<protein>
    <submittedName>
        <fullName evidence="2">Uncharacterized protein</fullName>
    </submittedName>
</protein>
<reference evidence="3" key="1">
    <citation type="submission" date="2015-10" db="EMBL/GenBank/DDBJ databases">
        <title>Complete Genome Sequence of Aeromonas schubertii strain WL1483.</title>
        <authorList>
            <person name="Liu L."/>
        </authorList>
    </citation>
    <scope>NUCLEOTIDE SEQUENCE [LARGE SCALE GENOMIC DNA]</scope>
    <source>
        <strain evidence="3">WL1483</strain>
    </source>
</reference>
<organism evidence="2 3">
    <name type="scientific">Aeromonas schubertii</name>
    <dbReference type="NCBI Taxonomy" id="652"/>
    <lineage>
        <taxon>Bacteria</taxon>
        <taxon>Pseudomonadati</taxon>
        <taxon>Pseudomonadota</taxon>
        <taxon>Gammaproteobacteria</taxon>
        <taxon>Aeromonadales</taxon>
        <taxon>Aeromonadaceae</taxon>
        <taxon>Aeromonas</taxon>
    </lineage>
</organism>
<proteinExistence type="predicted"/>
<evidence type="ECO:0000313" key="2">
    <source>
        <dbReference type="EMBL" id="ALP42670.1"/>
    </source>
</evidence>
<feature type="transmembrane region" description="Helical" evidence="1">
    <location>
        <begin position="34"/>
        <end position="52"/>
    </location>
</feature>
<keyword evidence="1" id="KW-0812">Transmembrane</keyword>
<dbReference type="KEGG" id="asr:WL1483_3251"/>
<accession>A0A0S2SMA5</accession>
<dbReference type="Proteomes" id="UP000058114">
    <property type="component" value="Chromosome"/>
</dbReference>